<dbReference type="InterPro" id="IPR001279">
    <property type="entry name" value="Metallo-B-lactamas"/>
</dbReference>
<dbReference type="PANTHER" id="PTHR43084">
    <property type="entry name" value="PERSULFIDE DIOXYGENASE ETHE1"/>
    <property type="match status" value="1"/>
</dbReference>
<dbReference type="FunCoup" id="A0A7R8YSF7">
    <property type="interactions" value="746"/>
</dbReference>
<dbReference type="InParanoid" id="A0A7R8YSF7"/>
<comment type="catalytic activity">
    <reaction evidence="11">
        <text>S-sulfanylglutathione + O2 + H2O = sulfite + glutathione + 2 H(+)</text>
        <dbReference type="Rhea" id="RHEA:12981"/>
        <dbReference type="ChEBI" id="CHEBI:15377"/>
        <dbReference type="ChEBI" id="CHEBI:15378"/>
        <dbReference type="ChEBI" id="CHEBI:15379"/>
        <dbReference type="ChEBI" id="CHEBI:17359"/>
        <dbReference type="ChEBI" id="CHEBI:57925"/>
        <dbReference type="ChEBI" id="CHEBI:58905"/>
        <dbReference type="EC" id="1.13.11.18"/>
    </reaction>
</comment>
<evidence type="ECO:0000259" key="16">
    <source>
        <dbReference type="SMART" id="SM00849"/>
    </source>
</evidence>
<dbReference type="SUPFAM" id="SSF56281">
    <property type="entry name" value="Metallo-hydrolase/oxidoreductase"/>
    <property type="match status" value="1"/>
</dbReference>
<dbReference type="Pfam" id="PF00753">
    <property type="entry name" value="Lactamase_B"/>
    <property type="match status" value="1"/>
</dbReference>
<dbReference type="GO" id="GO:0070813">
    <property type="term" value="P:hydrogen sulfide metabolic process"/>
    <property type="evidence" value="ECO:0007669"/>
    <property type="project" value="TreeGrafter"/>
</dbReference>
<comment type="subunit">
    <text evidence="12">Homodimer. Monomer. Interacts with TST. May interact with RELA.</text>
</comment>
<dbReference type="PANTHER" id="PTHR43084:SF1">
    <property type="entry name" value="PERSULFIDE DIOXYGENASE ETHE1, MITOCHONDRIAL"/>
    <property type="match status" value="1"/>
</dbReference>
<evidence type="ECO:0000256" key="4">
    <source>
        <dbReference type="ARBA" id="ARBA00022723"/>
    </source>
</evidence>
<keyword evidence="7" id="KW-0007">Acetylation</keyword>
<keyword evidence="6" id="KW-0223">Dioxygenase</keyword>
<keyword evidence="8" id="KW-0560">Oxidoreductase</keyword>
<keyword evidence="10" id="KW-0496">Mitochondrion</keyword>
<name>A0A7R8YSF7_HERIL</name>
<reference evidence="17 18" key="1">
    <citation type="submission" date="2020-11" db="EMBL/GenBank/DDBJ databases">
        <authorList>
            <person name="Wallbank WR R."/>
            <person name="Pardo Diaz C."/>
            <person name="Kozak K."/>
            <person name="Martin S."/>
            <person name="Jiggins C."/>
            <person name="Moest M."/>
            <person name="Warren A I."/>
            <person name="Generalovic N T."/>
            <person name="Byers J.R.P. K."/>
            <person name="Montejo-Kovacevich G."/>
            <person name="Yen C E."/>
        </authorList>
    </citation>
    <scope>NUCLEOTIDE SEQUENCE [LARGE SCALE GENOMIC DNA]</scope>
</reference>
<dbReference type="GO" id="GO:0046872">
    <property type="term" value="F:metal ion binding"/>
    <property type="evidence" value="ECO:0007669"/>
    <property type="project" value="UniProtKB-KW"/>
</dbReference>
<evidence type="ECO:0000256" key="5">
    <source>
        <dbReference type="ARBA" id="ARBA00022946"/>
    </source>
</evidence>
<evidence type="ECO:0000256" key="2">
    <source>
        <dbReference type="ARBA" id="ARBA00004173"/>
    </source>
</evidence>
<dbReference type="GO" id="GO:0031123">
    <property type="term" value="P:RNA 3'-end processing"/>
    <property type="evidence" value="ECO:0007669"/>
    <property type="project" value="UniProtKB-ARBA"/>
</dbReference>
<keyword evidence="5" id="KW-0809">Transit peptide</keyword>
<comment type="similarity">
    <text evidence="3">Belongs to the metallo-beta-lactamase superfamily. Glyoxalase II family.</text>
</comment>
<evidence type="ECO:0000256" key="13">
    <source>
        <dbReference type="ARBA" id="ARBA00066686"/>
    </source>
</evidence>
<evidence type="ECO:0000256" key="8">
    <source>
        <dbReference type="ARBA" id="ARBA00023002"/>
    </source>
</evidence>
<dbReference type="InterPro" id="IPR051682">
    <property type="entry name" value="Mito_Persulfide_Diox"/>
</dbReference>
<dbReference type="Proteomes" id="UP000594454">
    <property type="component" value="Chromosome 2"/>
</dbReference>
<evidence type="ECO:0000256" key="9">
    <source>
        <dbReference type="ARBA" id="ARBA00023004"/>
    </source>
</evidence>
<dbReference type="CDD" id="cd07724">
    <property type="entry name" value="POD-like_MBL-fold"/>
    <property type="match status" value="1"/>
</dbReference>
<dbReference type="AlphaFoldDB" id="A0A7R8YSF7"/>
<evidence type="ECO:0000256" key="10">
    <source>
        <dbReference type="ARBA" id="ARBA00023128"/>
    </source>
</evidence>
<protein>
    <recommendedName>
        <fullName evidence="14">Persulfide dioxygenase ETHE1, mitochondrial</fullName>
        <ecNumber evidence="13">1.13.11.18</ecNumber>
    </recommendedName>
    <alternativeName>
        <fullName evidence="15">Sulfur dioxygenase ETHE1</fullName>
    </alternativeName>
</protein>
<dbReference type="OrthoDB" id="449487at2759"/>
<keyword evidence="9" id="KW-0408">Iron</keyword>
<keyword evidence="18" id="KW-1185">Reference proteome</keyword>
<evidence type="ECO:0000256" key="12">
    <source>
        <dbReference type="ARBA" id="ARBA00065219"/>
    </source>
</evidence>
<dbReference type="GO" id="GO:0005739">
    <property type="term" value="C:mitochondrion"/>
    <property type="evidence" value="ECO:0007669"/>
    <property type="project" value="UniProtKB-SubCell"/>
</dbReference>
<dbReference type="EC" id="1.13.11.18" evidence="13"/>
<gene>
    <name evidence="17" type="ORF">HERILL_LOCUS6503</name>
</gene>
<dbReference type="GO" id="GO:0006749">
    <property type="term" value="P:glutathione metabolic process"/>
    <property type="evidence" value="ECO:0007669"/>
    <property type="project" value="InterPro"/>
</dbReference>
<dbReference type="InterPro" id="IPR036866">
    <property type="entry name" value="RibonucZ/Hydroxyglut_hydro"/>
</dbReference>
<evidence type="ECO:0000256" key="3">
    <source>
        <dbReference type="ARBA" id="ARBA00006759"/>
    </source>
</evidence>
<evidence type="ECO:0000256" key="11">
    <source>
        <dbReference type="ARBA" id="ARBA00050990"/>
    </source>
</evidence>
<dbReference type="SMART" id="SM00849">
    <property type="entry name" value="Lactamase_B"/>
    <property type="match status" value="1"/>
</dbReference>
<accession>A0A7R8YSF7</accession>
<dbReference type="EMBL" id="LR899010">
    <property type="protein sequence ID" value="CAD7083551.1"/>
    <property type="molecule type" value="Genomic_DNA"/>
</dbReference>
<dbReference type="InterPro" id="IPR044528">
    <property type="entry name" value="POD-like_MBL-fold"/>
</dbReference>
<evidence type="ECO:0000313" key="18">
    <source>
        <dbReference type="Proteomes" id="UP000594454"/>
    </source>
</evidence>
<keyword evidence="4" id="KW-0479">Metal-binding</keyword>
<evidence type="ECO:0000256" key="6">
    <source>
        <dbReference type="ARBA" id="ARBA00022964"/>
    </source>
</evidence>
<evidence type="ECO:0000256" key="1">
    <source>
        <dbReference type="ARBA" id="ARBA00001954"/>
    </source>
</evidence>
<comment type="cofactor">
    <cofactor evidence="1">
        <name>Fe(2+)</name>
        <dbReference type="ChEBI" id="CHEBI:29033"/>
    </cofactor>
</comment>
<evidence type="ECO:0000256" key="14">
    <source>
        <dbReference type="ARBA" id="ARBA00067300"/>
    </source>
</evidence>
<dbReference type="GO" id="GO:0050313">
    <property type="term" value="F:sulfur dioxygenase activity"/>
    <property type="evidence" value="ECO:0007669"/>
    <property type="project" value="UniProtKB-EC"/>
</dbReference>
<sequence>MKFRKDRLRSNLVECFSFLHISFDAGTEIVLYLKQFSDEMKRYSPDISNAEDSIRSRFKDVTESNGINASFSITKNKMWISPDQNLKASVARNRLVSLLVASDNIEFWNNDNACGHSQSTEKYNKLVKTIPFTSDFFFRQLFDTDTSTYTYLLADLNTKEAVIIDPVLEQAKRDAQLVKELGLTLKYALNTHMHADHVTGTGYLKRLLPGTQSVIAKFSGAKADKHLDDNEIVQFGRHKIEAICTPGHTNGCMSFIVHEQGLVFTGDALLIRGCGRTDFQEGSAEKLYSSIHDRIYKLPNNFQVYPAHDYKGQLASTIIEEKTYNPRLTKDKPTFINIMNNLNLAKPRYIDKAIPANRECGLYDIPPDA</sequence>
<dbReference type="FunFam" id="3.60.15.10:FF:000013">
    <property type="entry name" value="Persulfide dioxygenase ETHE1, mitochondrial"/>
    <property type="match status" value="1"/>
</dbReference>
<comment type="subcellular location">
    <subcellularLocation>
        <location evidence="2">Mitochondrion</location>
    </subcellularLocation>
</comment>
<organism evidence="17 18">
    <name type="scientific">Hermetia illucens</name>
    <name type="common">Black soldier fly</name>
    <dbReference type="NCBI Taxonomy" id="343691"/>
    <lineage>
        <taxon>Eukaryota</taxon>
        <taxon>Metazoa</taxon>
        <taxon>Ecdysozoa</taxon>
        <taxon>Arthropoda</taxon>
        <taxon>Hexapoda</taxon>
        <taxon>Insecta</taxon>
        <taxon>Pterygota</taxon>
        <taxon>Neoptera</taxon>
        <taxon>Endopterygota</taxon>
        <taxon>Diptera</taxon>
        <taxon>Brachycera</taxon>
        <taxon>Stratiomyomorpha</taxon>
        <taxon>Stratiomyidae</taxon>
        <taxon>Hermetiinae</taxon>
        <taxon>Hermetia</taxon>
    </lineage>
</organism>
<feature type="domain" description="Metallo-beta-lactamase" evidence="16">
    <location>
        <begin position="147"/>
        <end position="308"/>
    </location>
</feature>
<dbReference type="Gene3D" id="3.60.15.10">
    <property type="entry name" value="Ribonuclease Z/Hydroxyacylglutathione hydrolase-like"/>
    <property type="match status" value="1"/>
</dbReference>
<evidence type="ECO:0000256" key="7">
    <source>
        <dbReference type="ARBA" id="ARBA00022990"/>
    </source>
</evidence>
<evidence type="ECO:0000313" key="17">
    <source>
        <dbReference type="EMBL" id="CAD7083551.1"/>
    </source>
</evidence>
<proteinExistence type="inferred from homology"/>
<evidence type="ECO:0000256" key="15">
    <source>
        <dbReference type="ARBA" id="ARBA00077964"/>
    </source>
</evidence>